<dbReference type="Pfam" id="PF03485">
    <property type="entry name" value="Arg_tRNA_synt_N"/>
    <property type="match status" value="1"/>
</dbReference>
<reference evidence="21 22" key="3">
    <citation type="journal article" date="2017" name="Elife">
        <title>Extensive horizontal gene transfer in cheese-associated bacteria.</title>
        <authorList>
            <person name="Bonham K.S."/>
            <person name="Wolfe B.E."/>
            <person name="Dutton R.J."/>
        </authorList>
    </citation>
    <scope>NUCLEOTIDE SEQUENCE [LARGE SCALE GENOMIC DNA]</scope>
    <source>
        <strain evidence="14 22">738_8</strain>
        <strain evidence="13 21">947_7</strain>
        <strain evidence="12 24">962_8</strain>
        <strain evidence="11 23">JB5</strain>
    </source>
</reference>
<dbReference type="AlphaFoldDB" id="A0A1D7W3B1"/>
<protein>
    <recommendedName>
        <fullName evidence="1">arginine--tRNA ligase</fullName>
        <ecNumber evidence="1">6.1.1.19</ecNumber>
    </recommendedName>
</protein>
<keyword evidence="8" id="KW-0030">Aminoacyl-tRNA synthetase</keyword>
<evidence type="ECO:0000313" key="17">
    <source>
        <dbReference type="EMBL" id="SMX84286.1"/>
    </source>
</evidence>
<evidence type="ECO:0000313" key="10">
    <source>
        <dbReference type="EMBL" id="AZT97153.1"/>
    </source>
</evidence>
<evidence type="ECO:0000313" key="25">
    <source>
        <dbReference type="Proteomes" id="UP000234289"/>
    </source>
</evidence>
<keyword evidence="28" id="KW-1185">Reference proteome</keyword>
<dbReference type="Proteomes" id="UP000234327">
    <property type="component" value="Unassembled WGS sequence"/>
</dbReference>
<accession>A0A2H1I6P4</accession>
<keyword evidence="2 8" id="KW-0436">Ligase</keyword>
<dbReference type="KEGG" id="blin:BLSMQ_1745"/>
<reference evidence="29 30" key="6">
    <citation type="submission" date="2017-12" db="EMBL/GenBank/DDBJ databases">
        <authorList>
            <person name="Levesque S."/>
        </authorList>
    </citation>
    <scope>NUCLEOTIDE SEQUENCE [LARGE SCALE GENOMIC DNA]</scope>
    <source>
        <strain evidence="9 30">SMQ-1417</strain>
        <strain evidence="10 29">SMQ-1420</strain>
    </source>
</reference>
<dbReference type="EMBL" id="FXYZ01000010">
    <property type="protein sequence ID" value="SMX88869.1"/>
    <property type="molecule type" value="Genomic_DNA"/>
</dbReference>
<dbReference type="EMBL" id="FXZI01000004">
    <property type="protein sequence ID" value="SMX84286.1"/>
    <property type="molecule type" value="Genomic_DNA"/>
</dbReference>
<dbReference type="Proteomes" id="UP000283000">
    <property type="component" value="Chromosome"/>
</dbReference>
<evidence type="ECO:0000256" key="2">
    <source>
        <dbReference type="ARBA" id="ARBA00022598"/>
    </source>
</evidence>
<reference evidence="26 27" key="4">
    <citation type="submission" date="2017-03" db="EMBL/GenBank/DDBJ databases">
        <authorList>
            <person name="Afonso C.L."/>
            <person name="Miller P.J."/>
            <person name="Scott M.A."/>
            <person name="Spackman E."/>
            <person name="Goraichik I."/>
            <person name="Dimitrov K.M."/>
            <person name="Suarez D.L."/>
            <person name="Swayne D.E."/>
        </authorList>
    </citation>
    <scope>NUCLEOTIDE SEQUENCE [LARGE SCALE GENOMIC DNA]</scope>
    <source>
        <strain evidence="18">6</strain>
        <strain evidence="27">6(3)</strain>
        <strain evidence="17">8</strain>
        <strain evidence="26">8(6)</strain>
        <strain evidence="16">ATCC 9175</strain>
        <strain evidence="15">CNRZ 920</strain>
    </source>
</reference>
<evidence type="ECO:0000256" key="3">
    <source>
        <dbReference type="ARBA" id="ARBA00022741"/>
    </source>
</evidence>
<keyword evidence="3" id="KW-0547">Nucleotide-binding</keyword>
<dbReference type="EMBL" id="CP025330">
    <property type="protein sequence ID" value="AZT93328.1"/>
    <property type="molecule type" value="Genomic_DNA"/>
</dbReference>
<feature type="domain" description="Arginyl tRNA synthetase N-terminal" evidence="7">
    <location>
        <begin position="4"/>
        <end position="92"/>
    </location>
</feature>
<reference evidence="8" key="1">
    <citation type="submission" date="2016-09" db="EMBL/GenBank/DDBJ databases">
        <title>Complete Genome Sequence of Brevibacterium aurantiacum SMQ-1335.</title>
        <authorList>
            <person name="de Melo A.G."/>
            <person name="Labrie S.J."/>
            <person name="Dumaresq J."/>
            <person name="Roberts R.J."/>
            <person name="Tremblay D.M."/>
            <person name="Moineau S."/>
        </authorList>
    </citation>
    <scope>NUCLEOTIDE SEQUENCE</scope>
    <source>
        <strain evidence="8">SMQ-1335</strain>
    </source>
</reference>
<dbReference type="eggNOG" id="COG0018">
    <property type="taxonomic scope" value="Bacteria"/>
</dbReference>
<dbReference type="SMART" id="SM00836">
    <property type="entry name" value="DALR_1"/>
    <property type="match status" value="1"/>
</dbReference>
<dbReference type="EMBL" id="FXZG01000003">
    <property type="protein sequence ID" value="SMX70848.1"/>
    <property type="molecule type" value="Genomic_DNA"/>
</dbReference>
<evidence type="ECO:0000313" key="24">
    <source>
        <dbReference type="Proteomes" id="UP000218620"/>
    </source>
</evidence>
<dbReference type="GeneID" id="60906110"/>
<evidence type="ECO:0000313" key="9">
    <source>
        <dbReference type="EMBL" id="AZT93328.1"/>
    </source>
</evidence>
<evidence type="ECO:0000313" key="16">
    <source>
        <dbReference type="EMBL" id="SMX81388.1"/>
    </source>
</evidence>
<reference evidence="19 31" key="7">
    <citation type="submission" date="2018-10" db="EMBL/GenBank/DDBJ databases">
        <title>Brevibacterium genomes from Austrain hard cheese rinds.</title>
        <authorList>
            <person name="Anast J.M."/>
            <person name="Dzieciol M."/>
            <person name="Schultz D.L."/>
            <person name="Mann E."/>
            <person name="Wagner M."/>
            <person name="Schmitz-Esser S."/>
        </authorList>
    </citation>
    <scope>NUCLEOTIDE SEQUENCE [LARGE SCALE GENOMIC DNA]</scope>
    <source>
        <strain evidence="19 31">L261</strain>
    </source>
</reference>
<dbReference type="EC" id="6.1.1.19" evidence="1"/>
<dbReference type="EMBL" id="NRGP01000013">
    <property type="protein sequence ID" value="PCC46700.1"/>
    <property type="molecule type" value="Genomic_DNA"/>
</dbReference>
<dbReference type="Proteomes" id="UP000218377">
    <property type="component" value="Unassembled WGS sequence"/>
</dbReference>
<dbReference type="GO" id="GO:0005524">
    <property type="term" value="F:ATP binding"/>
    <property type="evidence" value="ECO:0007669"/>
    <property type="project" value="UniProtKB-KW"/>
</dbReference>
<evidence type="ECO:0000313" key="22">
    <source>
        <dbReference type="Proteomes" id="UP000217881"/>
    </source>
</evidence>
<dbReference type="InterPro" id="IPR009080">
    <property type="entry name" value="tRNAsynth_Ia_anticodon-bd"/>
</dbReference>
<name>A0A1D7W3B1_BREAU</name>
<accession>A0A2A3Z091</accession>
<evidence type="ECO:0000313" key="31">
    <source>
        <dbReference type="Proteomes" id="UP000297736"/>
    </source>
</evidence>
<evidence type="ECO:0000313" key="13">
    <source>
        <dbReference type="EMBL" id="PCC46700.1"/>
    </source>
</evidence>
<dbReference type="EMBL" id="FXZB01000012">
    <property type="protein sequence ID" value="SMX81388.1"/>
    <property type="molecule type" value="Genomic_DNA"/>
</dbReference>
<dbReference type="GO" id="GO:0004814">
    <property type="term" value="F:arginine-tRNA ligase activity"/>
    <property type="evidence" value="ECO:0007669"/>
    <property type="project" value="UniProtKB-EC"/>
</dbReference>
<evidence type="ECO:0000313" key="29">
    <source>
        <dbReference type="Proteomes" id="UP000282731"/>
    </source>
</evidence>
<dbReference type="SMART" id="SM01016">
    <property type="entry name" value="Arg_tRNA_synt_N"/>
    <property type="match status" value="1"/>
</dbReference>
<reference evidence="25 28" key="5">
    <citation type="submission" date="2017-03" db="EMBL/GenBank/DDBJ databases">
        <authorList>
            <person name="Monnet C."/>
        </authorList>
    </citation>
    <scope>NUCLEOTIDE SEQUENCE [LARGE SCALE GENOMIC DNA]</scope>
    <source>
        <strain evidence="28">ATCC 9175</strain>
        <strain evidence="25">CNRZ 920</strain>
    </source>
</reference>
<dbReference type="Proteomes" id="UP000297736">
    <property type="component" value="Unassembled WGS sequence"/>
</dbReference>
<dbReference type="Proteomes" id="UP000094793">
    <property type="component" value="Chromosome"/>
</dbReference>
<dbReference type="Proteomes" id="UP000218620">
    <property type="component" value="Unassembled WGS sequence"/>
</dbReference>
<sequence length="300" mass="32104">MTPELLQTALARALASIASARGIDSDRIPEPTLRRGQTPRHGHWVSPIALRSAGAVHTDSRSLAVEIASRLHDDASIAEVEVAGPGFLNITLTPSALAVIAADIVAADDHFGPEQGVAARIDAIIDERISSSTERQPRQQTMGTDIRRYMAAREIPASAHLPDARQWRRAHPDNPVHFVQVTHAAACRIRRRAAAAGIDGWAFDPTALSDDTETALAAALADFIATTARAASAGEPQRIAFLLEAVSQLFLDWTQSCPVTPTLDEDITRLHASRLVLDRAAIIVLATGLSLLGVSAPERM</sequence>
<dbReference type="OrthoDB" id="9803211at2"/>
<evidence type="ECO:0000313" key="11">
    <source>
        <dbReference type="EMBL" id="PCC19791.1"/>
    </source>
</evidence>
<dbReference type="Proteomes" id="UP000217564">
    <property type="component" value="Unassembled WGS sequence"/>
</dbReference>
<reference evidence="29 30" key="8">
    <citation type="submission" date="2019-01" db="EMBL/GenBank/DDBJ databases">
        <title>Comparative genomic analysis of Brevibacterium aurantiacum sheds light on its evolution and its adaptation to smear-ripened cheeses.</title>
        <authorList>
            <person name="Moineau S."/>
        </authorList>
    </citation>
    <scope>NUCLEOTIDE SEQUENCE [LARGE SCALE GENOMIC DNA]</scope>
    <source>
        <strain evidence="9 30">SMQ-1417</strain>
        <strain evidence="10 29">SMQ-1420</strain>
    </source>
</reference>
<evidence type="ECO:0000313" key="23">
    <source>
        <dbReference type="Proteomes" id="UP000218377"/>
    </source>
</evidence>
<dbReference type="EMBL" id="NRGX01000001">
    <property type="protein sequence ID" value="PCC19791.1"/>
    <property type="molecule type" value="Genomic_DNA"/>
</dbReference>
<dbReference type="EMBL" id="CP017150">
    <property type="protein sequence ID" value="AOP53455.1"/>
    <property type="molecule type" value="Genomic_DNA"/>
</dbReference>
<dbReference type="Gene3D" id="3.30.1360.70">
    <property type="entry name" value="Arginyl tRNA synthetase N-terminal domain"/>
    <property type="match status" value="1"/>
</dbReference>
<evidence type="ECO:0000313" key="18">
    <source>
        <dbReference type="EMBL" id="SMX88869.1"/>
    </source>
</evidence>
<gene>
    <name evidence="16" type="ORF">BAUR9175_01923</name>
    <name evidence="15" type="ORF">BAUR920_00714</name>
    <name evidence="18" type="ORF">BAURA63_02448</name>
    <name evidence="17" type="ORF">BAURA86_01462</name>
    <name evidence="8" type="ORF">BLSMQ_1745</name>
    <name evidence="14" type="ORF">CIK59_10045</name>
    <name evidence="13" type="ORF">CIK64_08800</name>
    <name evidence="12" type="ORF">CIK65_00100</name>
    <name evidence="11" type="ORF">CIK79_16700</name>
    <name evidence="9" type="ORF">CXR23_09370</name>
    <name evidence="10" type="ORF">CXR27_09180</name>
    <name evidence="19" type="ORF">EB834_08520</name>
</gene>
<evidence type="ECO:0000259" key="7">
    <source>
        <dbReference type="SMART" id="SM01016"/>
    </source>
</evidence>
<reference evidence="20" key="2">
    <citation type="submission" date="2016-09" db="EMBL/GenBank/DDBJ databases">
        <title>Complete Genome Sequence of Brevibacterium linens SMQ-1335.</title>
        <authorList>
            <person name="de Melo A.G."/>
            <person name="Labrie S.J."/>
            <person name="Dumaresq J."/>
            <person name="Roberts R.J."/>
            <person name="Tremblay D.M."/>
            <person name="Moineau S."/>
        </authorList>
    </citation>
    <scope>NUCLEOTIDE SEQUENCE [LARGE SCALE GENOMIC DNA]</scope>
    <source>
        <strain evidence="20">SMQ-1335</strain>
    </source>
</reference>
<dbReference type="InterPro" id="IPR001278">
    <property type="entry name" value="Arg-tRNA-ligase"/>
</dbReference>
<feature type="domain" description="DALR anticodon binding" evidence="6">
    <location>
        <begin position="179"/>
        <end position="300"/>
    </location>
</feature>
<dbReference type="SUPFAM" id="SSF47323">
    <property type="entry name" value="Anticodon-binding domain of a subclass of class I aminoacyl-tRNA synthetases"/>
    <property type="match status" value="1"/>
</dbReference>
<dbReference type="Gene3D" id="1.10.730.10">
    <property type="entry name" value="Isoleucyl-tRNA Synthetase, Domain 1"/>
    <property type="match status" value="1"/>
</dbReference>
<evidence type="ECO:0000313" key="30">
    <source>
        <dbReference type="Proteomes" id="UP000283000"/>
    </source>
</evidence>
<dbReference type="SUPFAM" id="SSF55190">
    <property type="entry name" value="Arginyl-tRNA synthetase (ArgRS), N-terminal 'additional' domain"/>
    <property type="match status" value="1"/>
</dbReference>
<evidence type="ECO:0000313" key="14">
    <source>
        <dbReference type="EMBL" id="PCC53619.1"/>
    </source>
</evidence>
<proteinExistence type="predicted"/>
<dbReference type="EMBL" id="CP025334">
    <property type="protein sequence ID" value="AZT97153.1"/>
    <property type="molecule type" value="Genomic_DNA"/>
</dbReference>
<dbReference type="Proteomes" id="UP000234289">
    <property type="component" value="Unassembled WGS sequence"/>
</dbReference>
<dbReference type="GO" id="GO:0005737">
    <property type="term" value="C:cytoplasm"/>
    <property type="evidence" value="ECO:0007669"/>
    <property type="project" value="InterPro"/>
</dbReference>
<evidence type="ECO:0000313" key="15">
    <source>
        <dbReference type="EMBL" id="SMX70848.1"/>
    </source>
</evidence>
<dbReference type="RefSeq" id="WP_009884037.1">
    <property type="nucleotide sequence ID" value="NZ_AAGP01000026.1"/>
</dbReference>
<evidence type="ECO:0000313" key="28">
    <source>
        <dbReference type="Proteomes" id="UP000234525"/>
    </source>
</evidence>
<evidence type="ECO:0000256" key="5">
    <source>
        <dbReference type="ARBA" id="ARBA00049339"/>
    </source>
</evidence>
<dbReference type="Proteomes" id="UP000282731">
    <property type="component" value="Chromosome"/>
</dbReference>
<dbReference type="PANTHER" id="PTHR11956:SF5">
    <property type="entry name" value="ARGININE--TRNA LIGASE, CYTOPLASMIC"/>
    <property type="match status" value="1"/>
</dbReference>
<evidence type="ECO:0000256" key="4">
    <source>
        <dbReference type="ARBA" id="ARBA00022840"/>
    </source>
</evidence>
<dbReference type="InterPro" id="IPR036695">
    <property type="entry name" value="Arg-tRNA-synth_N_sf"/>
</dbReference>
<evidence type="ECO:0000313" key="20">
    <source>
        <dbReference type="Proteomes" id="UP000094793"/>
    </source>
</evidence>
<evidence type="ECO:0000313" key="27">
    <source>
        <dbReference type="Proteomes" id="UP000234327"/>
    </source>
</evidence>
<accession>A0A1D7W3B1</accession>
<evidence type="ECO:0000313" key="12">
    <source>
        <dbReference type="EMBL" id="PCC44795.1"/>
    </source>
</evidence>
<comment type="catalytic activity">
    <reaction evidence="5">
        <text>tRNA(Arg) + L-arginine + ATP = L-arginyl-tRNA(Arg) + AMP + diphosphate</text>
        <dbReference type="Rhea" id="RHEA:20301"/>
        <dbReference type="Rhea" id="RHEA-COMP:9658"/>
        <dbReference type="Rhea" id="RHEA-COMP:9673"/>
        <dbReference type="ChEBI" id="CHEBI:30616"/>
        <dbReference type="ChEBI" id="CHEBI:32682"/>
        <dbReference type="ChEBI" id="CHEBI:33019"/>
        <dbReference type="ChEBI" id="CHEBI:78442"/>
        <dbReference type="ChEBI" id="CHEBI:78513"/>
        <dbReference type="ChEBI" id="CHEBI:456215"/>
        <dbReference type="EC" id="6.1.1.19"/>
    </reaction>
</comment>
<evidence type="ECO:0000256" key="1">
    <source>
        <dbReference type="ARBA" id="ARBA00012837"/>
    </source>
</evidence>
<evidence type="ECO:0000259" key="6">
    <source>
        <dbReference type="SMART" id="SM00836"/>
    </source>
</evidence>
<dbReference type="Proteomes" id="UP000234525">
    <property type="component" value="Unassembled WGS sequence"/>
</dbReference>
<dbReference type="Proteomes" id="UP000234300">
    <property type="component" value="Unassembled WGS sequence"/>
</dbReference>
<evidence type="ECO:0000313" key="8">
    <source>
        <dbReference type="EMBL" id="AOP53455.1"/>
    </source>
</evidence>
<dbReference type="InterPro" id="IPR005148">
    <property type="entry name" value="Arg-tRNA-synth_N"/>
</dbReference>
<dbReference type="Pfam" id="PF05746">
    <property type="entry name" value="DALR_1"/>
    <property type="match status" value="1"/>
</dbReference>
<dbReference type="InterPro" id="IPR008909">
    <property type="entry name" value="DALR_anticod-bd"/>
</dbReference>
<dbReference type="EMBL" id="NRGQ01000001">
    <property type="protein sequence ID" value="PCC44795.1"/>
    <property type="molecule type" value="Genomic_DNA"/>
</dbReference>
<evidence type="ECO:0000313" key="26">
    <source>
        <dbReference type="Proteomes" id="UP000234300"/>
    </source>
</evidence>
<dbReference type="GO" id="GO:0006420">
    <property type="term" value="P:arginyl-tRNA aminoacylation"/>
    <property type="evidence" value="ECO:0007669"/>
    <property type="project" value="InterPro"/>
</dbReference>
<evidence type="ECO:0000313" key="21">
    <source>
        <dbReference type="Proteomes" id="UP000217564"/>
    </source>
</evidence>
<dbReference type="PANTHER" id="PTHR11956">
    <property type="entry name" value="ARGINYL-TRNA SYNTHETASE"/>
    <property type="match status" value="1"/>
</dbReference>
<evidence type="ECO:0000313" key="19">
    <source>
        <dbReference type="EMBL" id="TGD38998.1"/>
    </source>
</evidence>
<dbReference type="EMBL" id="NRHA01000012">
    <property type="protein sequence ID" value="PCC53619.1"/>
    <property type="molecule type" value="Genomic_DNA"/>
</dbReference>
<keyword evidence="4" id="KW-0067">ATP-binding</keyword>
<dbReference type="Proteomes" id="UP000217881">
    <property type="component" value="Unassembled WGS sequence"/>
</dbReference>
<dbReference type="EMBL" id="RHFF01000007">
    <property type="protein sequence ID" value="TGD38998.1"/>
    <property type="molecule type" value="Genomic_DNA"/>
</dbReference>
<organism evidence="8 20">
    <name type="scientific">Brevibacterium aurantiacum</name>
    <dbReference type="NCBI Taxonomy" id="273384"/>
    <lineage>
        <taxon>Bacteria</taxon>
        <taxon>Bacillati</taxon>
        <taxon>Actinomycetota</taxon>
        <taxon>Actinomycetes</taxon>
        <taxon>Micrococcales</taxon>
        <taxon>Brevibacteriaceae</taxon>
        <taxon>Brevibacterium</taxon>
    </lineage>
</organism>
<dbReference type="PATRIC" id="fig|1703.10.peg.1791"/>